<reference evidence="2 3" key="1">
    <citation type="submission" date="2017-10" db="EMBL/GenBank/DDBJ databases">
        <title>A novel species of cold-tolerant Malassezia isolated from bats.</title>
        <authorList>
            <person name="Lorch J.M."/>
            <person name="Palmer J.M."/>
            <person name="Vanderwolf K.J."/>
            <person name="Schmidt K.Z."/>
            <person name="Verant M.L."/>
            <person name="Weller T.J."/>
            <person name="Blehert D.S."/>
        </authorList>
    </citation>
    <scope>NUCLEOTIDE SEQUENCE [LARGE SCALE GENOMIC DNA]</scope>
    <source>
        <strain evidence="2 3">NWHC:44797-103</strain>
    </source>
</reference>
<protein>
    <submittedName>
        <fullName evidence="2">Uncharacterized protein</fullName>
    </submittedName>
</protein>
<dbReference type="OrthoDB" id="5511684at2759"/>
<sequence length="82" mass="9513">MTLPKQSLFKKVVPVEVYPIVFITAFAVVGASWYLTRLARAPEVIWDKKNNPTPWNNVESGTLCKIMNINGKFDKQYRRDRL</sequence>
<dbReference type="EMBL" id="KZ454989">
    <property type="protein sequence ID" value="PKI84652.1"/>
    <property type="molecule type" value="Genomic_DNA"/>
</dbReference>
<keyword evidence="1" id="KW-1133">Transmembrane helix</keyword>
<dbReference type="AlphaFoldDB" id="A0A2N1JDQ0"/>
<keyword evidence="1" id="KW-0812">Transmembrane</keyword>
<gene>
    <name evidence="2" type="ORF">MVES_001778</name>
</gene>
<dbReference type="Proteomes" id="UP000232875">
    <property type="component" value="Unassembled WGS sequence"/>
</dbReference>
<dbReference type="InterPro" id="IPR010530">
    <property type="entry name" value="B12D"/>
</dbReference>
<evidence type="ECO:0000256" key="1">
    <source>
        <dbReference type="SAM" id="Phobius"/>
    </source>
</evidence>
<dbReference type="STRING" id="2020962.A0A2N1JDQ0"/>
<feature type="transmembrane region" description="Helical" evidence="1">
    <location>
        <begin position="17"/>
        <end position="35"/>
    </location>
</feature>
<keyword evidence="3" id="KW-1185">Reference proteome</keyword>
<evidence type="ECO:0000313" key="2">
    <source>
        <dbReference type="EMBL" id="PKI84652.1"/>
    </source>
</evidence>
<evidence type="ECO:0000313" key="3">
    <source>
        <dbReference type="Proteomes" id="UP000232875"/>
    </source>
</evidence>
<accession>A0A2N1JDQ0</accession>
<name>A0A2N1JDQ0_9BASI</name>
<proteinExistence type="predicted"/>
<dbReference type="Pfam" id="PF06522">
    <property type="entry name" value="B12D"/>
    <property type="match status" value="1"/>
</dbReference>
<dbReference type="PANTHER" id="PTHR14256:SF1">
    <property type="entry name" value="GEO09626P1"/>
    <property type="match status" value="1"/>
</dbReference>
<dbReference type="PANTHER" id="PTHR14256">
    <property type="entry name" value="NADH-UBIQUINONE OXIDOREDUCTASE MLRQ SUBUNIT"/>
    <property type="match status" value="1"/>
</dbReference>
<keyword evidence="1" id="KW-0472">Membrane</keyword>
<organism evidence="2 3">
    <name type="scientific">Malassezia vespertilionis</name>
    <dbReference type="NCBI Taxonomy" id="2020962"/>
    <lineage>
        <taxon>Eukaryota</taxon>
        <taxon>Fungi</taxon>
        <taxon>Dikarya</taxon>
        <taxon>Basidiomycota</taxon>
        <taxon>Ustilaginomycotina</taxon>
        <taxon>Malasseziomycetes</taxon>
        <taxon>Malasseziales</taxon>
        <taxon>Malasseziaceae</taxon>
        <taxon>Malassezia</taxon>
    </lineage>
</organism>